<feature type="compositionally biased region" description="Low complexity" evidence="2">
    <location>
        <begin position="799"/>
        <end position="838"/>
    </location>
</feature>
<dbReference type="AlphaFoldDB" id="A0A6S8IVI8"/>
<dbReference type="GO" id="GO:0000118">
    <property type="term" value="C:histone deacetylase complex"/>
    <property type="evidence" value="ECO:0007669"/>
    <property type="project" value="TreeGrafter"/>
</dbReference>
<dbReference type="PROSITE" id="PS50297">
    <property type="entry name" value="ANK_REP_REGION"/>
    <property type="match status" value="1"/>
</dbReference>
<dbReference type="EMBL" id="HBIP01012326">
    <property type="protein sequence ID" value="CAE0491917.1"/>
    <property type="molecule type" value="Transcribed_RNA"/>
</dbReference>
<sequence>MKTPVAFVLHNAAEAGDAGLLQRLLLPEEGAPSAATELGLPFSSEALKELLSLKDLNDCTPLHLAILNGHVSCAEVLLKAGSSPNKCCDGNPPLHMAVCTALLPGRAESAHALVQLLLAAGAQATKTDDGWRSAVHWAAEVGLRPSLELLLQACQKEQDQQLAAYREAAAADAAAAAEAAHEAAGEGGAAPVAVKDVQLPSTLPSVVEMQDADGNTPLHAAVRVAAMQGATGNDGAVELLLTSGQGWDVAAVVRTRNNDSFNALHLAALHNRLSAVQAICAAVPSAVSVTARKAGTAAHFADKRGYKDIAAFLEKVAASKPTKARAPAAPGPQPPLLIIAPEECHMHYTAPDPIVRGAASNPPPENVGRLHVLTRPDQGILHAREFAHASWETKGVASVAISDVLRCHEWSYVRGLLATCSALPNDPTKIGRLDPDTTVSHLSGLAALKAAGAVCTAVDRILAGQARSVFCPVRPPGHHAGPTGSVPSANDPAGSHGFCLLSNVAIGAAYALNVHRHQGIGRVAILDFDVHHGNGTQAVVANTQPSTQKVAIKTPFSEGVQVFPTYKPWLDMSDADNIFFASVQGYGKHNFGGWFYPGSGATEDTRPNANAPPPQAAGTGSKQALIPEDPNGEFTRTTSDTGGSKTPTNGSDPGPRIINVGVPGPGAKRQIWRRAWRDKILPALVNFNPDMIFVSAGFDAHRKEDINMRYVGIAEADYEWVTDQIMQVANRCCQGRVVSVLEGGYNLQGSIVSPFARSVAAHVRAMGEAHTQEWDPREAEVVREAEARKLEAKLAAAGGAPAAQPVAKAQETAEPAAPADARNAPEGAQKPAAAQGDANDGGGDSASAMAVDGESGGGGKREQPPVQEEEGTGKRRRRGAAVDYAQLNAELEAKKAAAGTKASE</sequence>
<dbReference type="InterPro" id="IPR036770">
    <property type="entry name" value="Ankyrin_rpt-contain_sf"/>
</dbReference>
<feature type="domain" description="Histone deacetylase" evidence="3">
    <location>
        <begin position="397"/>
        <end position="749"/>
    </location>
</feature>
<evidence type="ECO:0000256" key="2">
    <source>
        <dbReference type="SAM" id="MobiDB-lite"/>
    </source>
</evidence>
<dbReference type="Pfam" id="PF12796">
    <property type="entry name" value="Ank_2"/>
    <property type="match status" value="1"/>
</dbReference>
<dbReference type="SUPFAM" id="SSF48403">
    <property type="entry name" value="Ankyrin repeat"/>
    <property type="match status" value="1"/>
</dbReference>
<feature type="repeat" description="ANK" evidence="1">
    <location>
        <begin position="89"/>
        <end position="129"/>
    </location>
</feature>
<dbReference type="GO" id="GO:0005737">
    <property type="term" value="C:cytoplasm"/>
    <property type="evidence" value="ECO:0007669"/>
    <property type="project" value="TreeGrafter"/>
</dbReference>
<dbReference type="SUPFAM" id="SSF52768">
    <property type="entry name" value="Arginase/deacetylase"/>
    <property type="match status" value="2"/>
</dbReference>
<dbReference type="GO" id="GO:0004407">
    <property type="term" value="F:histone deacetylase activity"/>
    <property type="evidence" value="ECO:0007669"/>
    <property type="project" value="TreeGrafter"/>
</dbReference>
<dbReference type="Gene3D" id="1.25.40.20">
    <property type="entry name" value="Ankyrin repeat-containing domain"/>
    <property type="match status" value="2"/>
</dbReference>
<dbReference type="PROSITE" id="PS50088">
    <property type="entry name" value="ANK_REPEAT"/>
    <property type="match status" value="3"/>
</dbReference>
<gene>
    <name evidence="4" type="ORF">DTER00134_LOCUS6989</name>
    <name evidence="5" type="ORF">DTER00134_LOCUS6990</name>
</gene>
<dbReference type="Pfam" id="PF00023">
    <property type="entry name" value="Ank"/>
    <property type="match status" value="1"/>
</dbReference>
<reference evidence="4" key="1">
    <citation type="submission" date="2021-01" db="EMBL/GenBank/DDBJ databases">
        <authorList>
            <person name="Corre E."/>
            <person name="Pelletier E."/>
            <person name="Niang G."/>
            <person name="Scheremetjew M."/>
            <person name="Finn R."/>
            <person name="Kale V."/>
            <person name="Holt S."/>
            <person name="Cochrane G."/>
            <person name="Meng A."/>
            <person name="Brown T."/>
            <person name="Cohen L."/>
        </authorList>
    </citation>
    <scope>NUCLEOTIDE SEQUENCE</scope>
    <source>
        <strain evidence="4">CCMP1320</strain>
    </source>
</reference>
<organism evidence="4">
    <name type="scientific">Dunaliella tertiolecta</name>
    <name type="common">Green alga</name>
    <dbReference type="NCBI Taxonomy" id="3047"/>
    <lineage>
        <taxon>Eukaryota</taxon>
        <taxon>Viridiplantae</taxon>
        <taxon>Chlorophyta</taxon>
        <taxon>core chlorophytes</taxon>
        <taxon>Chlorophyceae</taxon>
        <taxon>CS clade</taxon>
        <taxon>Chlamydomonadales</taxon>
        <taxon>Dunaliellaceae</taxon>
        <taxon>Dunaliella</taxon>
    </lineage>
</organism>
<dbReference type="PANTHER" id="PTHR10625">
    <property type="entry name" value="HISTONE DEACETYLASE HDAC1-RELATED"/>
    <property type="match status" value="1"/>
</dbReference>
<dbReference type="InterPro" id="IPR023696">
    <property type="entry name" value="Ureohydrolase_dom_sf"/>
</dbReference>
<feature type="repeat" description="ANK" evidence="1">
    <location>
        <begin position="213"/>
        <end position="244"/>
    </location>
</feature>
<keyword evidence="1" id="KW-0040">ANK repeat</keyword>
<feature type="region of interest" description="Disordered" evidence="2">
    <location>
        <begin position="799"/>
        <end position="883"/>
    </location>
</feature>
<name>A0A6S8IVI8_DUNTE</name>
<dbReference type="InterPro" id="IPR002110">
    <property type="entry name" value="Ankyrin_rpt"/>
</dbReference>
<feature type="compositionally biased region" description="Polar residues" evidence="2">
    <location>
        <begin position="634"/>
        <end position="651"/>
    </location>
</feature>
<dbReference type="PANTHER" id="PTHR10625:SF26">
    <property type="entry name" value="HISTONE DEACETYLASE DOMAIN-CONTAINING PROTEIN"/>
    <property type="match status" value="1"/>
</dbReference>
<evidence type="ECO:0000313" key="4">
    <source>
        <dbReference type="EMBL" id="CAE0491916.1"/>
    </source>
</evidence>
<dbReference type="Pfam" id="PF00850">
    <property type="entry name" value="Hist_deacetyl"/>
    <property type="match status" value="1"/>
</dbReference>
<feature type="repeat" description="ANK" evidence="1">
    <location>
        <begin position="57"/>
        <end position="85"/>
    </location>
</feature>
<evidence type="ECO:0000256" key="1">
    <source>
        <dbReference type="PROSITE-ProRule" id="PRU00023"/>
    </source>
</evidence>
<dbReference type="InterPro" id="IPR037138">
    <property type="entry name" value="His_deacetylse_dom_sf"/>
</dbReference>
<protein>
    <recommendedName>
        <fullName evidence="3">Histone deacetylase domain-containing protein</fullName>
    </recommendedName>
</protein>
<evidence type="ECO:0000313" key="5">
    <source>
        <dbReference type="EMBL" id="CAE0491917.1"/>
    </source>
</evidence>
<dbReference type="GO" id="GO:0040029">
    <property type="term" value="P:epigenetic regulation of gene expression"/>
    <property type="evidence" value="ECO:0007669"/>
    <property type="project" value="TreeGrafter"/>
</dbReference>
<dbReference type="CDD" id="cd11599">
    <property type="entry name" value="HDAC_classII_2"/>
    <property type="match status" value="1"/>
</dbReference>
<dbReference type="SMART" id="SM00248">
    <property type="entry name" value="ANK"/>
    <property type="match status" value="5"/>
</dbReference>
<feature type="region of interest" description="Disordered" evidence="2">
    <location>
        <begin position="602"/>
        <end position="663"/>
    </location>
</feature>
<dbReference type="Gene3D" id="3.40.800.20">
    <property type="entry name" value="Histone deacetylase domain"/>
    <property type="match status" value="1"/>
</dbReference>
<dbReference type="EMBL" id="HBIP01012325">
    <property type="protein sequence ID" value="CAE0491916.1"/>
    <property type="molecule type" value="Transcribed_RNA"/>
</dbReference>
<evidence type="ECO:0000259" key="3">
    <source>
        <dbReference type="Pfam" id="PF00850"/>
    </source>
</evidence>
<proteinExistence type="predicted"/>
<dbReference type="InterPro" id="IPR023801">
    <property type="entry name" value="His_deacetylse_dom"/>
</dbReference>
<accession>A0A6S8IVI8</accession>